<keyword evidence="5" id="KW-1185">Reference proteome</keyword>
<proteinExistence type="predicted"/>
<protein>
    <submittedName>
        <fullName evidence="4">Response regulator</fullName>
    </submittedName>
</protein>
<feature type="modified residue" description="4-aspartylphosphate" evidence="2">
    <location>
        <position position="86"/>
    </location>
</feature>
<evidence type="ECO:0000256" key="2">
    <source>
        <dbReference type="PROSITE-ProRule" id="PRU00169"/>
    </source>
</evidence>
<dbReference type="InterPro" id="IPR052016">
    <property type="entry name" value="Bact_Sigma-Reg"/>
</dbReference>
<evidence type="ECO:0000313" key="5">
    <source>
        <dbReference type="Proteomes" id="UP000325255"/>
    </source>
</evidence>
<dbReference type="PROSITE" id="PS50110">
    <property type="entry name" value="RESPONSE_REGULATORY"/>
    <property type="match status" value="1"/>
</dbReference>
<dbReference type="Pfam" id="PF00072">
    <property type="entry name" value="Response_reg"/>
    <property type="match status" value="1"/>
</dbReference>
<dbReference type="Pfam" id="PF07228">
    <property type="entry name" value="SpoIIE"/>
    <property type="match status" value="1"/>
</dbReference>
<comment type="caution">
    <text evidence="4">The sequence shown here is derived from an EMBL/GenBank/DDBJ whole genome shotgun (WGS) entry which is preliminary data.</text>
</comment>
<dbReference type="OrthoDB" id="9811749at2"/>
<dbReference type="SMART" id="SM00448">
    <property type="entry name" value="REC"/>
    <property type="match status" value="1"/>
</dbReference>
<dbReference type="GO" id="GO:0000160">
    <property type="term" value="P:phosphorelay signal transduction system"/>
    <property type="evidence" value="ECO:0007669"/>
    <property type="project" value="InterPro"/>
</dbReference>
<dbReference type="InterPro" id="IPR001789">
    <property type="entry name" value="Sig_transdc_resp-reg_receiver"/>
</dbReference>
<dbReference type="Gene3D" id="3.40.50.2300">
    <property type="match status" value="1"/>
</dbReference>
<keyword evidence="1" id="KW-0378">Hydrolase</keyword>
<keyword evidence="2" id="KW-0597">Phosphoprotein</keyword>
<dbReference type="PANTHER" id="PTHR43156">
    <property type="entry name" value="STAGE II SPORULATION PROTEIN E-RELATED"/>
    <property type="match status" value="1"/>
</dbReference>
<dbReference type="EMBL" id="VWPK01000006">
    <property type="protein sequence ID" value="KAA5613393.1"/>
    <property type="molecule type" value="Genomic_DNA"/>
</dbReference>
<dbReference type="InterPro" id="IPR001932">
    <property type="entry name" value="PPM-type_phosphatase-like_dom"/>
</dbReference>
<feature type="domain" description="Response regulatory" evidence="3">
    <location>
        <begin position="36"/>
        <end position="153"/>
    </location>
</feature>
<evidence type="ECO:0000259" key="3">
    <source>
        <dbReference type="PROSITE" id="PS50110"/>
    </source>
</evidence>
<reference evidence="4 5" key="1">
    <citation type="submission" date="2019-09" db="EMBL/GenBank/DDBJ databases">
        <title>Genome sequence of Rhodovastum atsumiense, a diverse member of the Acetobacteraceae family of non-sulfur purple photosynthetic bacteria.</title>
        <authorList>
            <person name="Meyer T."/>
            <person name="Kyndt J."/>
        </authorList>
    </citation>
    <scope>NUCLEOTIDE SEQUENCE [LARGE SCALE GENOMIC DNA]</scope>
    <source>
        <strain evidence="4 5">DSM 21279</strain>
    </source>
</reference>
<name>A0A5M6IYH9_9PROT</name>
<evidence type="ECO:0000256" key="1">
    <source>
        <dbReference type="ARBA" id="ARBA00022801"/>
    </source>
</evidence>
<dbReference type="SMART" id="SM00331">
    <property type="entry name" value="PP2C_SIG"/>
    <property type="match status" value="1"/>
</dbReference>
<gene>
    <name evidence="4" type="ORF">F1189_04855</name>
</gene>
<accession>A0A5M6IYH9</accession>
<dbReference type="Gene3D" id="3.60.40.10">
    <property type="entry name" value="PPM-type phosphatase domain"/>
    <property type="match status" value="1"/>
</dbReference>
<dbReference type="InterPro" id="IPR036457">
    <property type="entry name" value="PPM-type-like_dom_sf"/>
</dbReference>
<dbReference type="PANTHER" id="PTHR43156:SF9">
    <property type="entry name" value="HAMP DOMAIN-CONTAINING PROTEIN"/>
    <property type="match status" value="1"/>
</dbReference>
<dbReference type="AlphaFoldDB" id="A0A5M6IYH9"/>
<evidence type="ECO:0000313" key="4">
    <source>
        <dbReference type="EMBL" id="KAA5613393.1"/>
    </source>
</evidence>
<organism evidence="4 5">
    <name type="scientific">Rhodovastum atsumiense</name>
    <dbReference type="NCBI Taxonomy" id="504468"/>
    <lineage>
        <taxon>Bacteria</taxon>
        <taxon>Pseudomonadati</taxon>
        <taxon>Pseudomonadota</taxon>
        <taxon>Alphaproteobacteria</taxon>
        <taxon>Acetobacterales</taxon>
        <taxon>Acetobacteraceae</taxon>
        <taxon>Rhodovastum</taxon>
    </lineage>
</organism>
<dbReference type="InterPro" id="IPR011006">
    <property type="entry name" value="CheY-like_superfamily"/>
</dbReference>
<sequence length="411" mass="44297">MAPGDAHAGDAVPAFPFRRRQPMRPCPTMTNMTACPILVVEDGPTNRTIITAHLRRAGFEDLIVAEDGQQALAALEERTPDLVLLDILMPVLDGFATCRALRRDRRWSDLPVLAMTGLEQADERARIFAAGATDLILKPINSAELIARITSHLQNRMLIRSLRELNERTTAELAAARQMQETLLPGTALLAQIEGQYGVSLASRFAPSTELAGDLWGAWPIDAERFGLFALDVVGHGTIAAINAFRIHTLLWQGMTDHADPGRFLESLNRKLRPLLAAGQFATMFYAVLDVARDRIDYAAAGYTSPVIGNGAATRLLDGSGLPLGITQDARYETRTASWMAGEALLLYSDALSEAEAPGQGGSLLGEEGAQCLCTEALRTGSAPLALERLAGAIRADAGLDDDLTLVCVMR</sequence>
<dbReference type="SUPFAM" id="SSF52172">
    <property type="entry name" value="CheY-like"/>
    <property type="match status" value="1"/>
</dbReference>
<dbReference type="GO" id="GO:0016791">
    <property type="term" value="F:phosphatase activity"/>
    <property type="evidence" value="ECO:0007669"/>
    <property type="project" value="TreeGrafter"/>
</dbReference>
<dbReference type="Proteomes" id="UP000325255">
    <property type="component" value="Unassembled WGS sequence"/>
</dbReference>